<reference evidence="1 2" key="1">
    <citation type="submission" date="2015-12" db="EMBL/GenBank/DDBJ databases">
        <title>Draft genome of the nematode, Onchocerca flexuosa.</title>
        <authorList>
            <person name="Mitreva M."/>
        </authorList>
    </citation>
    <scope>NUCLEOTIDE SEQUENCE [LARGE SCALE GENOMIC DNA]</scope>
    <source>
        <strain evidence="1">Red Deer</strain>
    </source>
</reference>
<evidence type="ECO:0000313" key="1">
    <source>
        <dbReference type="EMBL" id="OZC05636.1"/>
    </source>
</evidence>
<dbReference type="PANTHER" id="PTHR46246">
    <property type="entry name" value="GUANOSINE-3',5'-BIS(DIPHOSPHATE) 3'-PYROPHOSPHOHYDROLASE MESH1"/>
    <property type="match status" value="1"/>
</dbReference>
<protein>
    <recommendedName>
        <fullName evidence="3">HD domain-containing protein</fullName>
    </recommendedName>
</protein>
<name>A0A238BL64_9BILA</name>
<dbReference type="SUPFAM" id="SSF109604">
    <property type="entry name" value="HD-domain/PDEase-like"/>
    <property type="match status" value="1"/>
</dbReference>
<proteinExistence type="predicted"/>
<gene>
    <name evidence="1" type="ORF">X798_07389</name>
</gene>
<dbReference type="GO" id="GO:0008893">
    <property type="term" value="F:guanosine-3',5'-bis(diphosphate) 3'-diphosphatase activity"/>
    <property type="evidence" value="ECO:0007669"/>
    <property type="project" value="TreeGrafter"/>
</dbReference>
<organism evidence="1 2">
    <name type="scientific">Onchocerca flexuosa</name>
    <dbReference type="NCBI Taxonomy" id="387005"/>
    <lineage>
        <taxon>Eukaryota</taxon>
        <taxon>Metazoa</taxon>
        <taxon>Ecdysozoa</taxon>
        <taxon>Nematoda</taxon>
        <taxon>Chromadorea</taxon>
        <taxon>Rhabditida</taxon>
        <taxon>Spirurina</taxon>
        <taxon>Spiruromorpha</taxon>
        <taxon>Filarioidea</taxon>
        <taxon>Onchocercidae</taxon>
        <taxon>Onchocerca</taxon>
    </lineage>
</organism>
<evidence type="ECO:0008006" key="3">
    <source>
        <dbReference type="Google" id="ProtNLM"/>
    </source>
</evidence>
<sequence>MQFIPFLPGVANILTCEGGVMDTVTIVAALLHDTIEDTATTLQEINDLFGEEIGHIVQECTDDKSLPVSVRKQLQVKNAAKHSHKVNLKFLDSFKMNL</sequence>
<dbReference type="OrthoDB" id="430679at2759"/>
<evidence type="ECO:0000313" key="2">
    <source>
        <dbReference type="Proteomes" id="UP000242913"/>
    </source>
</evidence>
<dbReference type="EMBL" id="KZ270607">
    <property type="protein sequence ID" value="OZC05636.1"/>
    <property type="molecule type" value="Genomic_DNA"/>
</dbReference>
<dbReference type="PANTHER" id="PTHR46246:SF1">
    <property type="entry name" value="GUANOSINE-3',5'-BIS(DIPHOSPHATE) 3'-PYROPHOSPHOHYDROLASE MESH1"/>
    <property type="match status" value="1"/>
</dbReference>
<dbReference type="Proteomes" id="UP000242913">
    <property type="component" value="Unassembled WGS sequence"/>
</dbReference>
<dbReference type="Pfam" id="PF13328">
    <property type="entry name" value="HD_4"/>
    <property type="match status" value="1"/>
</dbReference>
<dbReference type="InterPro" id="IPR052194">
    <property type="entry name" value="MESH1"/>
</dbReference>
<keyword evidence="2" id="KW-1185">Reference proteome</keyword>
<dbReference type="Gene3D" id="1.10.3210.10">
    <property type="entry name" value="Hypothetical protein af1432"/>
    <property type="match status" value="1"/>
</dbReference>
<accession>A0A238BL64</accession>
<dbReference type="AlphaFoldDB" id="A0A238BL64"/>